<name>A0A3M2I8M0_9GAMM</name>
<dbReference type="AlphaFoldDB" id="A0A3M2I8M0"/>
<keyword evidence="3" id="KW-1185">Reference proteome</keyword>
<protein>
    <submittedName>
        <fullName evidence="2">DUF4198 domain-containing protein</fullName>
    </submittedName>
</protein>
<organism evidence="2 3">
    <name type="scientific">Solilutibacter pythonis</name>
    <dbReference type="NCBI Taxonomy" id="2483112"/>
    <lineage>
        <taxon>Bacteria</taxon>
        <taxon>Pseudomonadati</taxon>
        <taxon>Pseudomonadota</taxon>
        <taxon>Gammaproteobacteria</taxon>
        <taxon>Lysobacterales</taxon>
        <taxon>Lysobacteraceae</taxon>
        <taxon>Solilutibacter</taxon>
    </lineage>
</organism>
<comment type="caution">
    <text evidence="2">The sequence shown here is derived from an EMBL/GenBank/DDBJ whole genome shotgun (WGS) entry which is preliminary data.</text>
</comment>
<dbReference type="RefSeq" id="WP_122100214.1">
    <property type="nucleotide sequence ID" value="NZ_RFLY01000001.1"/>
</dbReference>
<evidence type="ECO:0000256" key="1">
    <source>
        <dbReference type="SAM" id="SignalP"/>
    </source>
</evidence>
<sequence>MKNLAHRLCASLLLLASSGLSAHVPFLKPNQFQVEHPRLHIESAFTELPFQADFAMDSPNFVMVGPDGKRTPLTATARTPAAVYLEPRLAGEGSYRISTGVRKGPNYHAVETAGGKLYFADDMARHRGQPARMQYFSRADAHISQGEANYAPRPFNEGIEIIPLSAPTALTLGDSLRLRVLHDGKPVAHARIVIAEDNEHYRHHRIEDLYDVENIRASNLHADTNGEFTLKPTRAGLIYLLTTSHKKTGPGLWESHNAALTLEVRLPKPE</sequence>
<evidence type="ECO:0000313" key="3">
    <source>
        <dbReference type="Proteomes" id="UP000275012"/>
    </source>
</evidence>
<dbReference type="Proteomes" id="UP000275012">
    <property type="component" value="Unassembled WGS sequence"/>
</dbReference>
<feature type="chain" id="PRO_5018082429" evidence="1">
    <location>
        <begin position="23"/>
        <end position="270"/>
    </location>
</feature>
<gene>
    <name evidence="2" type="ORF">EBB59_00595</name>
</gene>
<evidence type="ECO:0000313" key="2">
    <source>
        <dbReference type="EMBL" id="RMH94827.1"/>
    </source>
</evidence>
<dbReference type="Pfam" id="PF10670">
    <property type="entry name" value="DUF4198"/>
    <property type="match status" value="1"/>
</dbReference>
<dbReference type="EMBL" id="RFLY01000001">
    <property type="protein sequence ID" value="RMH94827.1"/>
    <property type="molecule type" value="Genomic_DNA"/>
</dbReference>
<keyword evidence="1" id="KW-0732">Signal</keyword>
<accession>A0A3M2I8M0</accession>
<reference evidence="2 3" key="1">
    <citation type="submission" date="2018-10" db="EMBL/GenBank/DDBJ databases">
        <title>Proposal of Lysobacter pythonis sp. nov. isolated from royal pythons (Python regius).</title>
        <authorList>
            <person name="Hans-Juergen B."/>
            <person name="Huptas C."/>
            <person name="Sandra B."/>
            <person name="Igor L."/>
            <person name="Joachim S."/>
            <person name="Siegfried S."/>
            <person name="Mareike W."/>
            <person name="Peter K."/>
        </authorList>
    </citation>
    <scope>NUCLEOTIDE SEQUENCE [LARGE SCALE GENOMIC DNA]</scope>
    <source>
        <strain evidence="2 3">4284/11</strain>
    </source>
</reference>
<dbReference type="OrthoDB" id="5943at2"/>
<feature type="signal peptide" evidence="1">
    <location>
        <begin position="1"/>
        <end position="22"/>
    </location>
</feature>
<dbReference type="InterPro" id="IPR019613">
    <property type="entry name" value="DUF4198"/>
</dbReference>
<proteinExistence type="predicted"/>